<accession>A0A0B7FB22</accession>
<feature type="region of interest" description="Disordered" evidence="1">
    <location>
        <begin position="1"/>
        <end position="71"/>
    </location>
</feature>
<evidence type="ECO:0000313" key="2">
    <source>
        <dbReference type="EMBL" id="CEL54079.1"/>
    </source>
</evidence>
<protein>
    <submittedName>
        <fullName evidence="2">Uncharacterized protein</fullName>
    </submittedName>
</protein>
<feature type="compositionally biased region" description="Polar residues" evidence="1">
    <location>
        <begin position="170"/>
        <end position="180"/>
    </location>
</feature>
<proteinExistence type="predicted"/>
<evidence type="ECO:0000256" key="1">
    <source>
        <dbReference type="SAM" id="MobiDB-lite"/>
    </source>
</evidence>
<reference evidence="2 3" key="1">
    <citation type="submission" date="2014-11" db="EMBL/GenBank/DDBJ databases">
        <authorList>
            <person name="Wibberg Daniel"/>
        </authorList>
    </citation>
    <scope>NUCLEOTIDE SEQUENCE [LARGE SCALE GENOMIC DNA]</scope>
    <source>
        <strain evidence="2">Rhizoctonia solani AG1-IB 7/3/14</strain>
    </source>
</reference>
<name>A0A0B7FB22_THACB</name>
<feature type="region of interest" description="Disordered" evidence="1">
    <location>
        <begin position="127"/>
        <end position="186"/>
    </location>
</feature>
<evidence type="ECO:0000313" key="3">
    <source>
        <dbReference type="Proteomes" id="UP000059188"/>
    </source>
</evidence>
<keyword evidence="3" id="KW-1185">Reference proteome</keyword>
<organism evidence="2 3">
    <name type="scientific">Thanatephorus cucumeris (strain AG1-IB / isolate 7/3/14)</name>
    <name type="common">Lettuce bottom rot fungus</name>
    <name type="synonym">Rhizoctonia solani</name>
    <dbReference type="NCBI Taxonomy" id="1108050"/>
    <lineage>
        <taxon>Eukaryota</taxon>
        <taxon>Fungi</taxon>
        <taxon>Dikarya</taxon>
        <taxon>Basidiomycota</taxon>
        <taxon>Agaricomycotina</taxon>
        <taxon>Agaricomycetes</taxon>
        <taxon>Cantharellales</taxon>
        <taxon>Ceratobasidiaceae</taxon>
        <taxon>Rhizoctonia</taxon>
        <taxon>Rhizoctonia solani AG-1</taxon>
    </lineage>
</organism>
<sequence>MRAGHSDNIHTRSNPSPSTNTHQHNNYGSNSQDPLGEQRDRRVLSVSRPLITTQDPHLEGNNSVSGALEYPNGIGSGSSEISDMSSELILGSGTTSGLGYDGTQPIAYIIVPDPQLYLPRLANDAPAPHRQELSVSKGHPNTETSDQTHSRRDDKALPLGKTVHNPGVTPHTTQIESHAPNSGLYHHSDAQLMSSKANLDDRQIVPNKSQDHPSNPGPHPVKTYHEVTTQAGIVSEAPSRHKNARRLGRTDQTISYNNSAPITINSKGETEIAPGSMIAQSSSSTRPGYVHYNQNLQRNNFQGQPVMESSVAHTYAPIQALDKRAGTMEPVLITSQAYYSNNTVTPVNEGPVLFSHPSQPKTPHP</sequence>
<feature type="compositionally biased region" description="Polar residues" evidence="1">
    <location>
        <begin position="50"/>
        <end position="65"/>
    </location>
</feature>
<gene>
    <name evidence="2" type="ORF">RSOLAG1IB_06789</name>
</gene>
<feature type="compositionally biased region" description="Polar residues" evidence="1">
    <location>
        <begin position="11"/>
        <end position="33"/>
    </location>
</feature>
<dbReference type="Proteomes" id="UP000059188">
    <property type="component" value="Unassembled WGS sequence"/>
</dbReference>
<feature type="compositionally biased region" description="Basic and acidic residues" evidence="1">
    <location>
        <begin position="146"/>
        <end position="156"/>
    </location>
</feature>
<feature type="compositionally biased region" description="Basic and acidic residues" evidence="1">
    <location>
        <begin position="1"/>
        <end position="10"/>
    </location>
</feature>
<dbReference type="EMBL" id="LN679114">
    <property type="protein sequence ID" value="CEL54079.1"/>
    <property type="molecule type" value="Genomic_DNA"/>
</dbReference>
<dbReference type="AlphaFoldDB" id="A0A0B7FB22"/>